<reference evidence="2 3" key="1">
    <citation type="submission" date="2019-05" db="EMBL/GenBank/DDBJ databases">
        <title>Another draft genome of Portunus trituberculatus and its Hox gene families provides insights of decapod evolution.</title>
        <authorList>
            <person name="Jeong J.-H."/>
            <person name="Song I."/>
            <person name="Kim S."/>
            <person name="Choi T."/>
            <person name="Kim D."/>
            <person name="Ryu S."/>
            <person name="Kim W."/>
        </authorList>
    </citation>
    <scope>NUCLEOTIDE SEQUENCE [LARGE SCALE GENOMIC DNA]</scope>
    <source>
        <tissue evidence="2">Muscle</tissue>
    </source>
</reference>
<protein>
    <submittedName>
        <fullName evidence="2">Uncharacterized protein</fullName>
    </submittedName>
</protein>
<feature type="region of interest" description="Disordered" evidence="1">
    <location>
        <begin position="21"/>
        <end position="52"/>
    </location>
</feature>
<name>A0A5B7EAD9_PORTR</name>
<comment type="caution">
    <text evidence="2">The sequence shown here is derived from an EMBL/GenBank/DDBJ whole genome shotgun (WGS) entry which is preliminary data.</text>
</comment>
<evidence type="ECO:0000256" key="1">
    <source>
        <dbReference type="SAM" id="MobiDB-lite"/>
    </source>
</evidence>
<keyword evidence="3" id="KW-1185">Reference proteome</keyword>
<evidence type="ECO:0000313" key="3">
    <source>
        <dbReference type="Proteomes" id="UP000324222"/>
    </source>
</evidence>
<dbReference type="Proteomes" id="UP000324222">
    <property type="component" value="Unassembled WGS sequence"/>
</dbReference>
<accession>A0A5B7EAD9</accession>
<organism evidence="2 3">
    <name type="scientific">Portunus trituberculatus</name>
    <name type="common">Swimming crab</name>
    <name type="synonym">Neptunus trituberculatus</name>
    <dbReference type="NCBI Taxonomy" id="210409"/>
    <lineage>
        <taxon>Eukaryota</taxon>
        <taxon>Metazoa</taxon>
        <taxon>Ecdysozoa</taxon>
        <taxon>Arthropoda</taxon>
        <taxon>Crustacea</taxon>
        <taxon>Multicrustacea</taxon>
        <taxon>Malacostraca</taxon>
        <taxon>Eumalacostraca</taxon>
        <taxon>Eucarida</taxon>
        <taxon>Decapoda</taxon>
        <taxon>Pleocyemata</taxon>
        <taxon>Brachyura</taxon>
        <taxon>Eubrachyura</taxon>
        <taxon>Portunoidea</taxon>
        <taxon>Portunidae</taxon>
        <taxon>Portuninae</taxon>
        <taxon>Portunus</taxon>
    </lineage>
</organism>
<evidence type="ECO:0000313" key="2">
    <source>
        <dbReference type="EMBL" id="MPC30379.1"/>
    </source>
</evidence>
<feature type="compositionally biased region" description="Polar residues" evidence="1">
    <location>
        <begin position="41"/>
        <end position="52"/>
    </location>
</feature>
<gene>
    <name evidence="2" type="ORF">E2C01_023642</name>
</gene>
<sequence>MRENKGRRERYNSEIFKEVKLQNHPEINKSCKKSPRHNWSRKTQGDNASWYE</sequence>
<proteinExistence type="predicted"/>
<dbReference type="AlphaFoldDB" id="A0A5B7EAD9"/>
<dbReference type="EMBL" id="VSRR010002243">
    <property type="protein sequence ID" value="MPC30379.1"/>
    <property type="molecule type" value="Genomic_DNA"/>
</dbReference>
<feature type="compositionally biased region" description="Basic residues" evidence="1">
    <location>
        <begin position="30"/>
        <end position="40"/>
    </location>
</feature>